<evidence type="ECO:0000313" key="5">
    <source>
        <dbReference type="EMBL" id="KRR14648.1"/>
    </source>
</evidence>
<dbReference type="PANTHER" id="PTHR43464:SF19">
    <property type="entry name" value="UBIQUINONE BIOSYNTHESIS O-METHYLTRANSFERASE, MITOCHONDRIAL"/>
    <property type="match status" value="1"/>
</dbReference>
<keyword evidence="6" id="KW-1185">Reference proteome</keyword>
<dbReference type="GO" id="GO:0008168">
    <property type="term" value="F:methyltransferase activity"/>
    <property type="evidence" value="ECO:0007669"/>
    <property type="project" value="UniProtKB-KW"/>
</dbReference>
<dbReference type="Pfam" id="PF08242">
    <property type="entry name" value="Methyltransf_12"/>
    <property type="match status" value="1"/>
</dbReference>
<dbReference type="Proteomes" id="UP000050863">
    <property type="component" value="Unassembled WGS sequence"/>
</dbReference>
<accession>A0A0R3M3H3</accession>
<reference evidence="5 6" key="1">
    <citation type="submission" date="2014-03" db="EMBL/GenBank/DDBJ databases">
        <title>Bradyrhizobium valentinum sp. nov., isolated from effective nodules of Lupinus mariae-josephae, a lupine endemic of basic-lime soils in Eastern Spain.</title>
        <authorList>
            <person name="Duran D."/>
            <person name="Rey L."/>
            <person name="Navarro A."/>
            <person name="Busquets A."/>
            <person name="Imperial J."/>
            <person name="Ruiz-Argueso T."/>
        </authorList>
    </citation>
    <scope>NUCLEOTIDE SEQUENCE [LARGE SCALE GENOMIC DNA]</scope>
    <source>
        <strain evidence="5 6">PAC68</strain>
    </source>
</reference>
<gene>
    <name evidence="5" type="ORF">CQ12_10995</name>
</gene>
<dbReference type="OrthoDB" id="8212415at2"/>
<evidence type="ECO:0000256" key="3">
    <source>
        <dbReference type="ARBA" id="ARBA00022691"/>
    </source>
</evidence>
<dbReference type="SUPFAM" id="SSF53335">
    <property type="entry name" value="S-adenosyl-L-methionine-dependent methyltransferases"/>
    <property type="match status" value="1"/>
</dbReference>
<evidence type="ECO:0000259" key="4">
    <source>
        <dbReference type="Pfam" id="PF08242"/>
    </source>
</evidence>
<dbReference type="Gene3D" id="3.40.50.150">
    <property type="entry name" value="Vaccinia Virus protein VP39"/>
    <property type="match status" value="1"/>
</dbReference>
<keyword evidence="1" id="KW-0489">Methyltransferase</keyword>
<dbReference type="RefSeq" id="WP_057833842.1">
    <property type="nucleotide sequence ID" value="NZ_LLXZ01000012.1"/>
</dbReference>
<sequence length="260" mass="29105">MDSSRQKQHYTEIHDAYEAHYYDASSMKYRSRFIYDWLFNHIDLSNASIADLACGSGYNSLAVMERFSDVRTVGFDISEPACESYKRTTGNAAQVLDLTRPAEIKEQFDGAIVVGGLHHCVVDLAQTLRNIAAMVRPGGHLLMMEPSADFALNVVRDKWYASDKYFDAPTEQALSHNAILKQAAPYFEGEAVRYFGGLAYFLILNSLVMRVPLGVKPMLWPIVKPIEVAFGNIPWSGMYPCFLAKWKRTGVPVSGCATIQ</sequence>
<organism evidence="5 6">
    <name type="scientific">Bradyrhizobium jicamae</name>
    <dbReference type="NCBI Taxonomy" id="280332"/>
    <lineage>
        <taxon>Bacteria</taxon>
        <taxon>Pseudomonadati</taxon>
        <taxon>Pseudomonadota</taxon>
        <taxon>Alphaproteobacteria</taxon>
        <taxon>Hyphomicrobiales</taxon>
        <taxon>Nitrobacteraceae</taxon>
        <taxon>Bradyrhizobium</taxon>
    </lineage>
</organism>
<name>A0A0R3M3H3_9BRAD</name>
<evidence type="ECO:0000256" key="2">
    <source>
        <dbReference type="ARBA" id="ARBA00022679"/>
    </source>
</evidence>
<proteinExistence type="predicted"/>
<dbReference type="STRING" id="280332.CQ12_10995"/>
<evidence type="ECO:0000313" key="6">
    <source>
        <dbReference type="Proteomes" id="UP000050863"/>
    </source>
</evidence>
<keyword evidence="3" id="KW-0949">S-adenosyl-L-methionine</keyword>
<keyword evidence="2" id="KW-0808">Transferase</keyword>
<dbReference type="AlphaFoldDB" id="A0A0R3M3H3"/>
<feature type="domain" description="Methyltransferase type 12" evidence="4">
    <location>
        <begin position="51"/>
        <end position="141"/>
    </location>
</feature>
<dbReference type="CDD" id="cd02440">
    <property type="entry name" value="AdoMet_MTases"/>
    <property type="match status" value="1"/>
</dbReference>
<comment type="caution">
    <text evidence="5">The sequence shown here is derived from an EMBL/GenBank/DDBJ whole genome shotgun (WGS) entry which is preliminary data.</text>
</comment>
<dbReference type="InterPro" id="IPR029063">
    <property type="entry name" value="SAM-dependent_MTases_sf"/>
</dbReference>
<dbReference type="InterPro" id="IPR013217">
    <property type="entry name" value="Methyltransf_12"/>
</dbReference>
<dbReference type="EMBL" id="LLXZ01000012">
    <property type="protein sequence ID" value="KRR14648.1"/>
    <property type="molecule type" value="Genomic_DNA"/>
</dbReference>
<dbReference type="PANTHER" id="PTHR43464">
    <property type="entry name" value="METHYLTRANSFERASE"/>
    <property type="match status" value="1"/>
</dbReference>
<protein>
    <recommendedName>
        <fullName evidence="4">Methyltransferase type 12 domain-containing protein</fullName>
    </recommendedName>
</protein>
<dbReference type="GO" id="GO:0032259">
    <property type="term" value="P:methylation"/>
    <property type="evidence" value="ECO:0007669"/>
    <property type="project" value="UniProtKB-KW"/>
</dbReference>
<evidence type="ECO:0000256" key="1">
    <source>
        <dbReference type="ARBA" id="ARBA00022603"/>
    </source>
</evidence>